<organism evidence="1 2">
    <name type="scientific">Panagrolaimus sp. PS1159</name>
    <dbReference type="NCBI Taxonomy" id="55785"/>
    <lineage>
        <taxon>Eukaryota</taxon>
        <taxon>Metazoa</taxon>
        <taxon>Ecdysozoa</taxon>
        <taxon>Nematoda</taxon>
        <taxon>Chromadorea</taxon>
        <taxon>Rhabditida</taxon>
        <taxon>Tylenchina</taxon>
        <taxon>Panagrolaimomorpha</taxon>
        <taxon>Panagrolaimoidea</taxon>
        <taxon>Panagrolaimidae</taxon>
        <taxon>Panagrolaimus</taxon>
    </lineage>
</organism>
<sequence length="106" mass="10853">MHSFLFALILPLFDTSEIPFIIVKDGDGDDEQFVDAPAEVIPTEAVETFDGVDWGVGAVGDARLSCPRFSVASPLNAAAAGSFNANGGDGDCVLQLVPGAGVVDGV</sequence>
<dbReference type="Proteomes" id="UP000887580">
    <property type="component" value="Unplaced"/>
</dbReference>
<reference evidence="2" key="1">
    <citation type="submission" date="2022-11" db="UniProtKB">
        <authorList>
            <consortium name="WormBaseParasite"/>
        </authorList>
    </citation>
    <scope>IDENTIFICATION</scope>
</reference>
<protein>
    <submittedName>
        <fullName evidence="2">Secreted protein</fullName>
    </submittedName>
</protein>
<evidence type="ECO:0000313" key="1">
    <source>
        <dbReference type="Proteomes" id="UP000887580"/>
    </source>
</evidence>
<name>A0AC35FX97_9BILA</name>
<proteinExistence type="predicted"/>
<dbReference type="WBParaSite" id="PS1159_v2.g21321.t1">
    <property type="protein sequence ID" value="PS1159_v2.g21321.t1"/>
    <property type="gene ID" value="PS1159_v2.g21321"/>
</dbReference>
<accession>A0AC35FX97</accession>
<evidence type="ECO:0000313" key="2">
    <source>
        <dbReference type="WBParaSite" id="PS1159_v2.g21321.t1"/>
    </source>
</evidence>